<name>A0A2K1Q252_9GAMM</name>
<dbReference type="Gene3D" id="3.10.580.10">
    <property type="entry name" value="CBS-domain"/>
    <property type="match status" value="1"/>
</dbReference>
<dbReference type="SMART" id="SM00116">
    <property type="entry name" value="CBS"/>
    <property type="match status" value="2"/>
</dbReference>
<keyword evidence="5" id="KW-1185">Reference proteome</keyword>
<dbReference type="Pfam" id="PF00571">
    <property type="entry name" value="CBS"/>
    <property type="match status" value="2"/>
</dbReference>
<dbReference type="SUPFAM" id="SSF54631">
    <property type="entry name" value="CBS-domain pair"/>
    <property type="match status" value="1"/>
</dbReference>
<dbReference type="PROSITE" id="PS51371">
    <property type="entry name" value="CBS"/>
    <property type="match status" value="2"/>
</dbReference>
<sequence>MNDVSTVMTSNPVGCKLHTPVRDVAKLMLENDCGQIPVLDDVGAPIGVVTDRDIALRVVARGGDPMTQASAIMTTPVKAVHVDSDLKECLALMENAQIRRVPVIDGAGKLVGMVAVADIARACKDQPTASVVKEVSQPPAKAAH</sequence>
<evidence type="ECO:0000256" key="1">
    <source>
        <dbReference type="ARBA" id="ARBA00023122"/>
    </source>
</evidence>
<dbReference type="PANTHER" id="PTHR43080:SF2">
    <property type="entry name" value="CBS DOMAIN-CONTAINING PROTEIN"/>
    <property type="match status" value="1"/>
</dbReference>
<reference evidence="4 5" key="1">
    <citation type="submission" date="2017-08" db="EMBL/GenBank/DDBJ databases">
        <title>Lysobacter sylvestris genome.</title>
        <authorList>
            <person name="Zhang D.-C."/>
            <person name="Albuquerque L."/>
            <person name="Franca L."/>
            <person name="Froufe H.J.C."/>
            <person name="Barroso C."/>
            <person name="Egas C."/>
            <person name="Da Costa M."/>
            <person name="Margesin R."/>
        </authorList>
    </citation>
    <scope>NUCLEOTIDE SEQUENCE [LARGE SCALE GENOMIC DNA]</scope>
    <source>
        <strain evidence="4 5">AM20-91</strain>
    </source>
</reference>
<dbReference type="InterPro" id="IPR051257">
    <property type="entry name" value="Diverse_CBS-Domain"/>
</dbReference>
<dbReference type="RefSeq" id="WP_205756850.1">
    <property type="nucleotide sequence ID" value="NZ_NPZB01000001.1"/>
</dbReference>
<evidence type="ECO:0000259" key="3">
    <source>
        <dbReference type="PROSITE" id="PS51371"/>
    </source>
</evidence>
<proteinExistence type="predicted"/>
<feature type="domain" description="CBS" evidence="3">
    <location>
        <begin position="73"/>
        <end position="130"/>
    </location>
</feature>
<organism evidence="4 5">
    <name type="scientific">Solilutibacter silvestris</name>
    <dbReference type="NCBI Taxonomy" id="1645665"/>
    <lineage>
        <taxon>Bacteria</taxon>
        <taxon>Pseudomonadati</taxon>
        <taxon>Pseudomonadota</taxon>
        <taxon>Gammaproteobacteria</taxon>
        <taxon>Lysobacterales</taxon>
        <taxon>Lysobacteraceae</taxon>
        <taxon>Solilutibacter</taxon>
    </lineage>
</organism>
<dbReference type="InterPro" id="IPR000644">
    <property type="entry name" value="CBS_dom"/>
</dbReference>
<protein>
    <submittedName>
        <fullName evidence="4">CBS domain-containing protein</fullName>
    </submittedName>
</protein>
<dbReference type="EMBL" id="NPZB01000001">
    <property type="protein sequence ID" value="PNS09112.1"/>
    <property type="molecule type" value="Genomic_DNA"/>
</dbReference>
<feature type="domain" description="CBS" evidence="3">
    <location>
        <begin position="8"/>
        <end position="66"/>
    </location>
</feature>
<dbReference type="Proteomes" id="UP000236220">
    <property type="component" value="Unassembled WGS sequence"/>
</dbReference>
<evidence type="ECO:0000256" key="2">
    <source>
        <dbReference type="PROSITE-ProRule" id="PRU00703"/>
    </source>
</evidence>
<dbReference type="InterPro" id="IPR046342">
    <property type="entry name" value="CBS_dom_sf"/>
</dbReference>
<comment type="caution">
    <text evidence="4">The sequence shown here is derived from an EMBL/GenBank/DDBJ whole genome shotgun (WGS) entry which is preliminary data.</text>
</comment>
<dbReference type="PANTHER" id="PTHR43080">
    <property type="entry name" value="CBS DOMAIN-CONTAINING PROTEIN CBSX3, MITOCHONDRIAL"/>
    <property type="match status" value="1"/>
</dbReference>
<accession>A0A2K1Q252</accession>
<evidence type="ECO:0000313" key="4">
    <source>
        <dbReference type="EMBL" id="PNS09112.1"/>
    </source>
</evidence>
<dbReference type="AlphaFoldDB" id="A0A2K1Q252"/>
<gene>
    <name evidence="4" type="ORF">Lysil_0741</name>
</gene>
<evidence type="ECO:0000313" key="5">
    <source>
        <dbReference type="Proteomes" id="UP000236220"/>
    </source>
</evidence>
<keyword evidence="1 2" id="KW-0129">CBS domain</keyword>